<organism evidence="1 2">
    <name type="scientific">Nezara viridula</name>
    <name type="common">Southern green stink bug</name>
    <name type="synonym">Cimex viridulus</name>
    <dbReference type="NCBI Taxonomy" id="85310"/>
    <lineage>
        <taxon>Eukaryota</taxon>
        <taxon>Metazoa</taxon>
        <taxon>Ecdysozoa</taxon>
        <taxon>Arthropoda</taxon>
        <taxon>Hexapoda</taxon>
        <taxon>Insecta</taxon>
        <taxon>Pterygota</taxon>
        <taxon>Neoptera</taxon>
        <taxon>Paraneoptera</taxon>
        <taxon>Hemiptera</taxon>
        <taxon>Heteroptera</taxon>
        <taxon>Panheteroptera</taxon>
        <taxon>Pentatomomorpha</taxon>
        <taxon>Pentatomoidea</taxon>
        <taxon>Pentatomidae</taxon>
        <taxon>Pentatominae</taxon>
        <taxon>Nezara</taxon>
    </lineage>
</organism>
<keyword evidence="2" id="KW-1185">Reference proteome</keyword>
<protein>
    <submittedName>
        <fullName evidence="1">Uncharacterized protein</fullName>
    </submittedName>
</protein>
<name>A0A9P0HBJ5_NEZVI</name>
<evidence type="ECO:0000313" key="2">
    <source>
        <dbReference type="Proteomes" id="UP001152798"/>
    </source>
</evidence>
<evidence type="ECO:0000313" key="1">
    <source>
        <dbReference type="EMBL" id="CAH1398958.1"/>
    </source>
</evidence>
<reference evidence="1" key="1">
    <citation type="submission" date="2022-01" db="EMBL/GenBank/DDBJ databases">
        <authorList>
            <person name="King R."/>
        </authorList>
    </citation>
    <scope>NUCLEOTIDE SEQUENCE</scope>
</reference>
<sequence length="75" mass="8839">MRSYSRFANRYSRWARSVLKAPVDVLERCYYRRHGGSTTSIGKGPFYSAALINAAHIKDHQQNLIEMMRWTIFKE</sequence>
<proteinExistence type="predicted"/>
<gene>
    <name evidence="1" type="ORF">NEZAVI_LOCUS8510</name>
</gene>
<accession>A0A9P0HBJ5</accession>
<dbReference type="EMBL" id="OV725080">
    <property type="protein sequence ID" value="CAH1398958.1"/>
    <property type="molecule type" value="Genomic_DNA"/>
</dbReference>
<dbReference type="AlphaFoldDB" id="A0A9P0HBJ5"/>
<dbReference type="Proteomes" id="UP001152798">
    <property type="component" value="Chromosome 4"/>
</dbReference>